<dbReference type="KEGG" id="srq:SR187_5885"/>
<accession>A0A2Z5TWJ8</accession>
<organism evidence="1 2">
    <name type="scientific">Streptococcus ruminantium</name>
    <dbReference type="NCBI Taxonomy" id="1917441"/>
    <lineage>
        <taxon>Bacteria</taxon>
        <taxon>Bacillati</taxon>
        <taxon>Bacillota</taxon>
        <taxon>Bacilli</taxon>
        <taxon>Lactobacillales</taxon>
        <taxon>Streptococcaceae</taxon>
        <taxon>Streptococcus</taxon>
    </lineage>
</organism>
<sequence>MNSGGDYYVISISEQDYGAYTLYHDLLGKKVLVAENFIKFIELAHRKK</sequence>
<dbReference type="EMBL" id="AP018400">
    <property type="protein sequence ID" value="BBA92782.1"/>
    <property type="molecule type" value="Genomic_DNA"/>
</dbReference>
<reference evidence="1 2" key="1">
    <citation type="journal article" date="2018" name="Genome Biol. Evol.">
        <title>Complete Genome Sequence of Streptococcus ruminantium sp. nov. GUT-187T (=DSM 104980T =JCM 31869T), the Type Strain of S. ruminantium, and Comparison with Genome Sequences of Streptococcus suis Strains.</title>
        <authorList>
            <person name="Tohya M."/>
            <person name="Sekizaki T."/>
            <person name="Miyoshi-Akiyama T."/>
        </authorList>
    </citation>
    <scope>NUCLEOTIDE SEQUENCE [LARGE SCALE GENOMIC DNA]</scope>
    <source>
        <strain evidence="1 2">GUT187T</strain>
    </source>
</reference>
<dbReference type="AlphaFoldDB" id="A0A2Z5TWJ8"/>
<evidence type="ECO:0000313" key="1">
    <source>
        <dbReference type="EMBL" id="BBA92782.1"/>
    </source>
</evidence>
<protein>
    <submittedName>
        <fullName evidence="1">Uncharacterized protein</fullName>
    </submittedName>
</protein>
<dbReference type="Proteomes" id="UP000269331">
    <property type="component" value="Chromosome"/>
</dbReference>
<name>A0A2Z5TWJ8_9STRE</name>
<gene>
    <name evidence="1" type="ORF">SR187_5885</name>
</gene>
<proteinExistence type="predicted"/>
<evidence type="ECO:0000313" key="2">
    <source>
        <dbReference type="Proteomes" id="UP000269331"/>
    </source>
</evidence>